<evidence type="ECO:0000256" key="1">
    <source>
        <dbReference type="SAM" id="MobiDB-lite"/>
    </source>
</evidence>
<accession>A0AAN6V9Q8</accession>
<sequence>MADTNYSPVTSDSSDGDFDGTTAGASGASGGGMTISTGALVAIIVVVVVVALFGIASSVLFFIAKKREWTVRETIRRSARKVATVLTPRRTEFPKAVKEGKIGGGSRGGRMDDVPPTPRIKSEYLDLEKGLEKAKKKRGNFSRK</sequence>
<dbReference type="AlphaFoldDB" id="A0AAN6V9Q8"/>
<keyword evidence="2" id="KW-0812">Transmembrane</keyword>
<dbReference type="EMBL" id="MU853556">
    <property type="protein sequence ID" value="KAK4147478.1"/>
    <property type="molecule type" value="Genomic_DNA"/>
</dbReference>
<feature type="transmembrane region" description="Helical" evidence="2">
    <location>
        <begin position="39"/>
        <end position="63"/>
    </location>
</feature>
<evidence type="ECO:0000313" key="4">
    <source>
        <dbReference type="Proteomes" id="UP001302676"/>
    </source>
</evidence>
<evidence type="ECO:0000313" key="3">
    <source>
        <dbReference type="EMBL" id="KAK4147478.1"/>
    </source>
</evidence>
<gene>
    <name evidence="3" type="ORF">C8A04DRAFT_24730</name>
</gene>
<proteinExistence type="predicted"/>
<feature type="region of interest" description="Disordered" evidence="1">
    <location>
        <begin position="1"/>
        <end position="29"/>
    </location>
</feature>
<keyword evidence="2" id="KW-0472">Membrane</keyword>
<evidence type="ECO:0000256" key="2">
    <source>
        <dbReference type="SAM" id="Phobius"/>
    </source>
</evidence>
<name>A0AAN6V9Q8_9PEZI</name>
<feature type="region of interest" description="Disordered" evidence="1">
    <location>
        <begin position="96"/>
        <end position="117"/>
    </location>
</feature>
<comment type="caution">
    <text evidence="3">The sequence shown here is derived from an EMBL/GenBank/DDBJ whole genome shotgun (WGS) entry which is preliminary data.</text>
</comment>
<dbReference type="Proteomes" id="UP001302676">
    <property type="component" value="Unassembled WGS sequence"/>
</dbReference>
<reference evidence="3" key="2">
    <citation type="submission" date="2023-05" db="EMBL/GenBank/DDBJ databases">
        <authorList>
            <consortium name="Lawrence Berkeley National Laboratory"/>
            <person name="Steindorff A."/>
            <person name="Hensen N."/>
            <person name="Bonometti L."/>
            <person name="Westerberg I."/>
            <person name="Brannstrom I.O."/>
            <person name="Guillou S."/>
            <person name="Cros-Aarteil S."/>
            <person name="Calhoun S."/>
            <person name="Haridas S."/>
            <person name="Kuo A."/>
            <person name="Mondo S."/>
            <person name="Pangilinan J."/>
            <person name="Riley R."/>
            <person name="Labutti K."/>
            <person name="Andreopoulos B."/>
            <person name="Lipzen A."/>
            <person name="Chen C."/>
            <person name="Yanf M."/>
            <person name="Daum C."/>
            <person name="Ng V."/>
            <person name="Clum A."/>
            <person name="Ohm R."/>
            <person name="Martin F."/>
            <person name="Silar P."/>
            <person name="Natvig D."/>
            <person name="Lalanne C."/>
            <person name="Gautier V."/>
            <person name="Ament-Velasquez S.L."/>
            <person name="Kruys A."/>
            <person name="Hutchinson M.I."/>
            <person name="Powell A.J."/>
            <person name="Barry K."/>
            <person name="Miller A.N."/>
            <person name="Grigoriev I.V."/>
            <person name="Debuchy R."/>
            <person name="Gladieux P."/>
            <person name="Thoren M.H."/>
            <person name="Johannesson H."/>
        </authorList>
    </citation>
    <scope>NUCLEOTIDE SEQUENCE</scope>
    <source>
        <strain evidence="3">CBS 141.50</strain>
    </source>
</reference>
<keyword evidence="2" id="KW-1133">Transmembrane helix</keyword>
<protein>
    <submittedName>
        <fullName evidence="3">Uncharacterized protein</fullName>
    </submittedName>
</protein>
<dbReference type="GeneID" id="87815895"/>
<keyword evidence="4" id="KW-1185">Reference proteome</keyword>
<dbReference type="RefSeq" id="XP_062640849.1">
    <property type="nucleotide sequence ID" value="XM_062779282.1"/>
</dbReference>
<reference evidence="3" key="1">
    <citation type="journal article" date="2023" name="Mol. Phylogenet. Evol.">
        <title>Genome-scale phylogeny and comparative genomics of the fungal order Sordariales.</title>
        <authorList>
            <person name="Hensen N."/>
            <person name="Bonometti L."/>
            <person name="Westerberg I."/>
            <person name="Brannstrom I.O."/>
            <person name="Guillou S."/>
            <person name="Cros-Aarteil S."/>
            <person name="Calhoun S."/>
            <person name="Haridas S."/>
            <person name="Kuo A."/>
            <person name="Mondo S."/>
            <person name="Pangilinan J."/>
            <person name="Riley R."/>
            <person name="LaButti K."/>
            <person name="Andreopoulos B."/>
            <person name="Lipzen A."/>
            <person name="Chen C."/>
            <person name="Yan M."/>
            <person name="Daum C."/>
            <person name="Ng V."/>
            <person name="Clum A."/>
            <person name="Steindorff A."/>
            <person name="Ohm R.A."/>
            <person name="Martin F."/>
            <person name="Silar P."/>
            <person name="Natvig D.O."/>
            <person name="Lalanne C."/>
            <person name="Gautier V."/>
            <person name="Ament-Velasquez S.L."/>
            <person name="Kruys A."/>
            <person name="Hutchinson M.I."/>
            <person name="Powell A.J."/>
            <person name="Barry K."/>
            <person name="Miller A.N."/>
            <person name="Grigoriev I.V."/>
            <person name="Debuchy R."/>
            <person name="Gladieux P."/>
            <person name="Hiltunen Thoren M."/>
            <person name="Johannesson H."/>
        </authorList>
    </citation>
    <scope>NUCLEOTIDE SEQUENCE</scope>
    <source>
        <strain evidence="3">CBS 141.50</strain>
    </source>
</reference>
<organism evidence="3 4">
    <name type="scientific">Dichotomopilus funicola</name>
    <dbReference type="NCBI Taxonomy" id="1934379"/>
    <lineage>
        <taxon>Eukaryota</taxon>
        <taxon>Fungi</taxon>
        <taxon>Dikarya</taxon>
        <taxon>Ascomycota</taxon>
        <taxon>Pezizomycotina</taxon>
        <taxon>Sordariomycetes</taxon>
        <taxon>Sordariomycetidae</taxon>
        <taxon>Sordariales</taxon>
        <taxon>Chaetomiaceae</taxon>
        <taxon>Dichotomopilus</taxon>
    </lineage>
</organism>